<accession>L0AXA2</accession>
<dbReference type="EMBL" id="CP001669">
    <property type="protein sequence ID" value="AFZ79873.1"/>
    <property type="molecule type" value="Genomic_DNA"/>
</dbReference>
<evidence type="ECO:0000313" key="1">
    <source>
        <dbReference type="EMBL" id="AFZ79873.1"/>
    </source>
</evidence>
<evidence type="ECO:0000313" key="2">
    <source>
        <dbReference type="Proteomes" id="UP000031512"/>
    </source>
</evidence>
<protein>
    <submittedName>
        <fullName evidence="1">Uncharacterized protein</fullName>
    </submittedName>
</protein>
<gene>
    <name evidence="1" type="ORF">BEWA_027220</name>
</gene>
<organism evidence="1 2">
    <name type="scientific">Theileria equi strain WA</name>
    <dbReference type="NCBI Taxonomy" id="1537102"/>
    <lineage>
        <taxon>Eukaryota</taxon>
        <taxon>Sar</taxon>
        <taxon>Alveolata</taxon>
        <taxon>Apicomplexa</taxon>
        <taxon>Aconoidasida</taxon>
        <taxon>Piroplasmida</taxon>
        <taxon>Theileriidae</taxon>
        <taxon>Theileria</taxon>
    </lineage>
</organism>
<dbReference type="VEuPathDB" id="PiroplasmaDB:BEWA_027220"/>
<dbReference type="GeneID" id="15806235"/>
<reference evidence="1 2" key="1">
    <citation type="journal article" date="2012" name="BMC Genomics">
        <title>Comparative genomic analysis and phylogenetic position of Theileria equi.</title>
        <authorList>
            <person name="Kappmeyer L.S."/>
            <person name="Thiagarajan M."/>
            <person name="Herndon D.R."/>
            <person name="Ramsay J.D."/>
            <person name="Caler E."/>
            <person name="Djikeng A."/>
            <person name="Gillespie J.J."/>
            <person name="Lau A.O."/>
            <person name="Roalson E.H."/>
            <person name="Silva J.C."/>
            <person name="Silva M.G."/>
            <person name="Suarez C.E."/>
            <person name="Ueti M.W."/>
            <person name="Nene V.M."/>
            <person name="Mealey R.H."/>
            <person name="Knowles D.P."/>
            <person name="Brayton K.A."/>
        </authorList>
    </citation>
    <scope>NUCLEOTIDE SEQUENCE [LARGE SCALE GENOMIC DNA]</scope>
    <source>
        <strain evidence="1 2">WA</strain>
    </source>
</reference>
<dbReference type="RefSeq" id="XP_004829539.1">
    <property type="nucleotide sequence ID" value="XM_004829482.1"/>
</dbReference>
<dbReference type="Proteomes" id="UP000031512">
    <property type="component" value="Chromosome 1"/>
</dbReference>
<keyword evidence="2" id="KW-1185">Reference proteome</keyword>
<name>L0AXA2_THEEQ</name>
<dbReference type="AlphaFoldDB" id="L0AXA2"/>
<dbReference type="InterPro" id="IPR007480">
    <property type="entry name" value="DUF529"/>
</dbReference>
<sequence length="589" mass="66882">MGALGSKPIVIDVKRDKTYYHNTYQIEVKHNPLTGRGYEDFKGFKLYRHELPSGIGYYFENIHHDGKEQNIPNKETFLYNSRGVTVFYWASDLENVLPLIIKYDSDESTFFYKKENIDTNKWSGINYGLIPYLPSDLGTTVKRSFGEVVIPNLSAAKTTTYCAHPSLECFKNPGSCGGSSRHYSGFLTLSVSRSSEPCQGYTKITQQGQYGRPFRILSTYCTFKGGQIQLDKPKLENVTSVSVYYWEGDTAFKNPLILELQCVKGQKYQEFYTRSADGKKWMHASNIDSSKLADDLDVLNCEYNNAVPVDICKRDDGTKSKYFEKTGSESWKDITEGDFDKKLQEMGEAVKSNSNTPRDAYLNIAHPNRLLCKSFDYSFSGNAVKLVVPKKGISISTLVNGAEEDAYTLPSGETFGHARVYLNKDGRVELVLVVTRTSDTPKETYLELKDCNWRQCSNIDAKIKSLRDLANYISDFDIDISATSSEKCTIFEVDLLGVTTRHFYPKPGHVSTKVKDGNKELWTPINASDVCLSCLIYKRGDKELLEITVLEDYSRRWKFFEKTADGWVSIDKEEYKNKLNEMRGLPKAS</sequence>
<proteinExistence type="predicted"/>
<dbReference type="KEGG" id="beq:BEWA_027220"/>
<dbReference type="Pfam" id="PF04385">
    <property type="entry name" value="FAINT"/>
    <property type="match status" value="1"/>
</dbReference>